<dbReference type="EMBL" id="MN739854">
    <property type="protein sequence ID" value="QHT74669.1"/>
    <property type="molecule type" value="Genomic_DNA"/>
</dbReference>
<evidence type="ECO:0008006" key="3">
    <source>
        <dbReference type="Google" id="ProtNLM"/>
    </source>
</evidence>
<organism evidence="2">
    <name type="scientific">viral metagenome</name>
    <dbReference type="NCBI Taxonomy" id="1070528"/>
    <lineage>
        <taxon>unclassified sequences</taxon>
        <taxon>metagenomes</taxon>
        <taxon>organismal metagenomes</taxon>
    </lineage>
</organism>
<sequence length="303" mass="36002">MSKAHNLNIHMYSLDEILELFQLSYDISMEDLKRAKKIVLMTHPDKSRLPSEYFLFYKKAFDVVIRFYENQTKQNQTITSENTTYRPTAQNTNKSTTQQVSNAIKEMSSREFQQKFNQLFEENMQQKPDPSRNEWFSKDAALHTIDEPVNSKNMGQMFDRIKEKQASVVKYRGVENLVLSGGTKLYENEDEDEDDMYVECDPFSKLKFDDLRKVHKDQTVFAVSERDYNNVPKYSSVDHFMRERGRQTLTPLEKQDAEQLLQHQEQMYRQKMMNKEYADSLRTSQYEEKNKAVLSNFLRLSNY</sequence>
<reference evidence="2" key="1">
    <citation type="journal article" date="2020" name="Nature">
        <title>Giant virus diversity and host interactions through global metagenomics.</title>
        <authorList>
            <person name="Schulz F."/>
            <person name="Roux S."/>
            <person name="Paez-Espino D."/>
            <person name="Jungbluth S."/>
            <person name="Walsh D.A."/>
            <person name="Denef V.J."/>
            <person name="McMahon K.D."/>
            <person name="Konstantinidis K.T."/>
            <person name="Eloe-Fadrosh E.A."/>
            <person name="Kyrpides N.C."/>
            <person name="Woyke T."/>
        </authorList>
    </citation>
    <scope>NUCLEOTIDE SEQUENCE</scope>
    <source>
        <strain evidence="2">GVMAG-M-3300023179-59</strain>
    </source>
</reference>
<evidence type="ECO:0000256" key="1">
    <source>
        <dbReference type="SAM" id="MobiDB-lite"/>
    </source>
</evidence>
<accession>A0A6C0H2J5</accession>
<protein>
    <recommendedName>
        <fullName evidence="3">J domain-containing protein</fullName>
    </recommendedName>
</protein>
<dbReference type="AlphaFoldDB" id="A0A6C0H2J5"/>
<feature type="region of interest" description="Disordered" evidence="1">
    <location>
        <begin position="77"/>
        <end position="97"/>
    </location>
</feature>
<evidence type="ECO:0000313" key="2">
    <source>
        <dbReference type="EMBL" id="QHT74669.1"/>
    </source>
</evidence>
<proteinExistence type="predicted"/>
<name>A0A6C0H2J5_9ZZZZ</name>